<evidence type="ECO:0000313" key="1">
    <source>
        <dbReference type="EMBL" id="MDM4019586.1"/>
    </source>
</evidence>
<accession>A0ABT7PTB6</accession>
<protein>
    <submittedName>
        <fullName evidence="1">Uncharacterized protein</fullName>
    </submittedName>
</protein>
<organism evidence="1 2">
    <name type="scientific">Roseiconus lacunae</name>
    <dbReference type="NCBI Taxonomy" id="2605694"/>
    <lineage>
        <taxon>Bacteria</taxon>
        <taxon>Pseudomonadati</taxon>
        <taxon>Planctomycetota</taxon>
        <taxon>Planctomycetia</taxon>
        <taxon>Pirellulales</taxon>
        <taxon>Pirellulaceae</taxon>
        <taxon>Roseiconus</taxon>
    </lineage>
</organism>
<dbReference type="Proteomes" id="UP001239462">
    <property type="component" value="Unassembled WGS sequence"/>
</dbReference>
<gene>
    <name evidence="1" type="ORF">QTN89_29300</name>
</gene>
<keyword evidence="2" id="KW-1185">Reference proteome</keyword>
<proteinExistence type="predicted"/>
<name>A0ABT7PTB6_9BACT</name>
<feature type="non-terminal residue" evidence="1">
    <location>
        <position position="1"/>
    </location>
</feature>
<sequence>FAYGDYSTGCMNNTTQAEPLVETIPDDLFALWKQGPLMLATRARLPVVELRDRMLTLRWCHDVITADVSECHFRVGRPWKMKHNARSARPLIPFGDHDLIPIDFPPLFRGFFTGRMHSYNTAPVGYTKASLQTWKRALASLIGEPSGEPKSPMTRFLES</sequence>
<dbReference type="EMBL" id="JASZZN010000185">
    <property type="protein sequence ID" value="MDM4019586.1"/>
    <property type="molecule type" value="Genomic_DNA"/>
</dbReference>
<evidence type="ECO:0000313" key="2">
    <source>
        <dbReference type="Proteomes" id="UP001239462"/>
    </source>
</evidence>
<reference evidence="1 2" key="1">
    <citation type="submission" date="2023-06" db="EMBL/GenBank/DDBJ databases">
        <title>Roseiconus lacunae JC819 isolated from Gulf of Mannar region, Tamil Nadu.</title>
        <authorList>
            <person name="Pk S."/>
            <person name="Ch S."/>
            <person name="Ch V.R."/>
        </authorList>
    </citation>
    <scope>NUCLEOTIDE SEQUENCE [LARGE SCALE GENOMIC DNA]</scope>
    <source>
        <strain evidence="1 2">JC819</strain>
    </source>
</reference>
<comment type="caution">
    <text evidence="1">The sequence shown here is derived from an EMBL/GenBank/DDBJ whole genome shotgun (WGS) entry which is preliminary data.</text>
</comment>